<dbReference type="InterPro" id="IPR025557">
    <property type="entry name" value="DUF4282"/>
</dbReference>
<dbReference type="Proteomes" id="UP000314616">
    <property type="component" value="Chromosome"/>
</dbReference>
<proteinExistence type="predicted"/>
<dbReference type="AlphaFoldDB" id="A0A5B8C224"/>
<dbReference type="EMBL" id="CP040915">
    <property type="protein sequence ID" value="QDC24177.1"/>
    <property type="molecule type" value="Genomic_DNA"/>
</dbReference>
<keyword evidence="2" id="KW-0812">Transmembrane</keyword>
<name>A0A5B8C224_9MICO</name>
<keyword evidence="2" id="KW-0472">Membrane</keyword>
<feature type="transmembrane region" description="Helical" evidence="2">
    <location>
        <begin position="150"/>
        <end position="171"/>
    </location>
</feature>
<evidence type="ECO:0000256" key="1">
    <source>
        <dbReference type="SAM" id="MobiDB-lite"/>
    </source>
</evidence>
<keyword evidence="2" id="KW-1133">Transmembrane helix</keyword>
<evidence type="ECO:0000313" key="4">
    <source>
        <dbReference type="Proteomes" id="UP000314616"/>
    </source>
</evidence>
<organism evidence="3 4">
    <name type="scientific">Georgenia yuyongxinii</name>
    <dbReference type="NCBI Taxonomy" id="2589797"/>
    <lineage>
        <taxon>Bacteria</taxon>
        <taxon>Bacillati</taxon>
        <taxon>Actinomycetota</taxon>
        <taxon>Actinomycetes</taxon>
        <taxon>Micrococcales</taxon>
        <taxon>Bogoriellaceae</taxon>
        <taxon>Georgenia</taxon>
    </lineage>
</organism>
<feature type="transmembrane region" description="Helical" evidence="2">
    <location>
        <begin position="121"/>
        <end position="144"/>
    </location>
</feature>
<dbReference type="Pfam" id="PF14110">
    <property type="entry name" value="DUF4282"/>
    <property type="match status" value="1"/>
</dbReference>
<sequence>MVTLGTKSVHNVPKWRCAVSPDPQHPGPAGAQPQYEQSQPWPNATPPAYGNQPGGGYDSGPSYAAAYQAGSYGPTAQATGAPHSPYGQAPYPPAGQGGSSFFHALFDFSFSRYITLTFAKVIYGISIGLSVVAWLIYLFAGFAYEPGLGVLTLLLGWIPALFFIIVARVSLEFAVAMIKTAENTSALAGRR</sequence>
<dbReference type="OrthoDB" id="3261033at2"/>
<dbReference type="KEGG" id="gyu:FE374_05625"/>
<gene>
    <name evidence="3" type="ORF">FE374_05625</name>
</gene>
<feature type="region of interest" description="Disordered" evidence="1">
    <location>
        <begin position="14"/>
        <end position="53"/>
    </location>
</feature>
<accession>A0A5B8C224</accession>
<evidence type="ECO:0000256" key="2">
    <source>
        <dbReference type="SAM" id="Phobius"/>
    </source>
</evidence>
<reference evidence="3 4" key="1">
    <citation type="submission" date="2019-05" db="EMBL/GenBank/DDBJ databases">
        <title>Georgenia *** sp. nov., and Georgenia *** sp. nov., isolated from the intestinal contents of plateau pika (Ochotona curzoniae) in the Qinghai-Tibet plateau of China.</title>
        <authorList>
            <person name="Tian Z."/>
        </authorList>
    </citation>
    <scope>NUCLEOTIDE SEQUENCE [LARGE SCALE GENOMIC DNA]</scope>
    <source>
        <strain evidence="3 4">Z443</strain>
    </source>
</reference>
<evidence type="ECO:0000313" key="3">
    <source>
        <dbReference type="EMBL" id="QDC24177.1"/>
    </source>
</evidence>
<protein>
    <submittedName>
        <fullName evidence="3">DUF4282 domain-containing protein</fullName>
    </submittedName>
</protein>